<dbReference type="Gene3D" id="3.30.70.2970">
    <property type="entry name" value="Protein of unknown function (DUF541), domain 2"/>
    <property type="match status" value="1"/>
</dbReference>
<evidence type="ECO:0000256" key="1">
    <source>
        <dbReference type="SAM" id="SignalP"/>
    </source>
</evidence>
<feature type="chain" id="PRO_5017349455" description="26 kDa periplasmic immunogenic protein" evidence="1">
    <location>
        <begin position="22"/>
        <end position="233"/>
    </location>
</feature>
<dbReference type="STRING" id="93684.SAMN05421853_105210"/>
<protein>
    <recommendedName>
        <fullName evidence="4">26 kDa periplasmic immunogenic protein</fullName>
    </recommendedName>
</protein>
<keyword evidence="1" id="KW-0732">Signal</keyword>
<sequence>MFRMIGVVLALSVVAAGPLHAQSQGSEPARLTVSGSGEARAVPDMATITLGVTAEAETASAALDEASAVAGRILERLSEFEVAERDVQTSGLSLNPVYSDRREDEEPRITGFRASNMLSVRVRDLDRLGDILGAVTGDGANQLSGLSFGVSDSDEVMNEARRDAVADARAKADLYAEAAGVSLGRILSIDEEGGAQPYPMPMAEMRMAADSVPVARGEAGFSADVRIVYEITQ</sequence>
<organism evidence="2 3">
    <name type="scientific">Roseivivax halotolerans</name>
    <dbReference type="NCBI Taxonomy" id="93684"/>
    <lineage>
        <taxon>Bacteria</taxon>
        <taxon>Pseudomonadati</taxon>
        <taxon>Pseudomonadota</taxon>
        <taxon>Alphaproteobacteria</taxon>
        <taxon>Rhodobacterales</taxon>
        <taxon>Roseobacteraceae</taxon>
        <taxon>Roseivivax</taxon>
    </lineage>
</organism>
<proteinExistence type="predicted"/>
<dbReference type="Gene3D" id="3.30.110.170">
    <property type="entry name" value="Protein of unknown function (DUF541), domain 1"/>
    <property type="match status" value="1"/>
</dbReference>
<dbReference type="GO" id="GO:0006974">
    <property type="term" value="P:DNA damage response"/>
    <property type="evidence" value="ECO:0007669"/>
    <property type="project" value="TreeGrafter"/>
</dbReference>
<evidence type="ECO:0000313" key="2">
    <source>
        <dbReference type="EMBL" id="SFQ42792.1"/>
    </source>
</evidence>
<feature type="signal peptide" evidence="1">
    <location>
        <begin position="1"/>
        <end position="21"/>
    </location>
</feature>
<gene>
    <name evidence="2" type="ORF">SAMN05421853_105210</name>
</gene>
<reference evidence="3" key="1">
    <citation type="submission" date="2016-10" db="EMBL/GenBank/DDBJ databases">
        <authorList>
            <person name="Varghese N."/>
            <person name="Submissions S."/>
        </authorList>
    </citation>
    <scope>NUCLEOTIDE SEQUENCE [LARGE SCALE GENOMIC DNA]</scope>
    <source>
        <strain evidence="3">JCM 10271</strain>
    </source>
</reference>
<accession>A0A1I5YF11</accession>
<dbReference type="InterPro" id="IPR007497">
    <property type="entry name" value="SIMPL/DUF541"/>
</dbReference>
<dbReference type="PANTHER" id="PTHR34387:SF1">
    <property type="entry name" value="PERIPLASMIC IMMUNOGENIC PROTEIN"/>
    <property type="match status" value="1"/>
</dbReference>
<dbReference type="EMBL" id="FOXV01000005">
    <property type="protein sequence ID" value="SFQ42792.1"/>
    <property type="molecule type" value="Genomic_DNA"/>
</dbReference>
<evidence type="ECO:0008006" key="4">
    <source>
        <dbReference type="Google" id="ProtNLM"/>
    </source>
</evidence>
<dbReference type="Pfam" id="PF04402">
    <property type="entry name" value="SIMPL"/>
    <property type="match status" value="1"/>
</dbReference>
<dbReference type="InterPro" id="IPR052022">
    <property type="entry name" value="26kDa_periplasmic_antigen"/>
</dbReference>
<dbReference type="RefSeq" id="WP_245760220.1">
    <property type="nucleotide sequence ID" value="NZ_FOXV01000005.1"/>
</dbReference>
<dbReference type="PANTHER" id="PTHR34387">
    <property type="entry name" value="SLR1258 PROTEIN"/>
    <property type="match status" value="1"/>
</dbReference>
<keyword evidence="3" id="KW-1185">Reference proteome</keyword>
<evidence type="ECO:0000313" key="3">
    <source>
        <dbReference type="Proteomes" id="UP000243106"/>
    </source>
</evidence>
<name>A0A1I5YF11_9RHOB</name>
<dbReference type="AlphaFoldDB" id="A0A1I5YF11"/>
<dbReference type="Proteomes" id="UP000243106">
    <property type="component" value="Unassembled WGS sequence"/>
</dbReference>